<dbReference type="Proteomes" id="UP000502136">
    <property type="component" value="Chromosome"/>
</dbReference>
<keyword evidence="1" id="KW-0812">Transmembrane</keyword>
<keyword evidence="1" id="KW-1133">Transmembrane helix</keyword>
<accession>A0A6H2GWQ1</accession>
<dbReference type="RefSeq" id="WP_168907433.1">
    <property type="nucleotide sequence ID" value="NZ_CP051428.1"/>
</dbReference>
<keyword evidence="3" id="KW-1185">Reference proteome</keyword>
<gene>
    <name evidence="2" type="ORF">HGI30_10035</name>
</gene>
<reference evidence="2 3" key="1">
    <citation type="submission" date="2020-04" db="EMBL/GenBank/DDBJ databases">
        <title>Novel Paenibacillus strain UniB2 isolated from commercial digestive syrup.</title>
        <authorList>
            <person name="Thorat V."/>
            <person name="Kirdat K."/>
            <person name="Tiwarekar B."/>
            <person name="Yadav A."/>
        </authorList>
    </citation>
    <scope>NUCLEOTIDE SEQUENCE [LARGE SCALE GENOMIC DNA]</scope>
    <source>
        <strain evidence="2 3">UniB2</strain>
    </source>
</reference>
<dbReference type="KEGG" id="palr:HGI30_10035"/>
<dbReference type="AlphaFoldDB" id="A0A6H2GWQ1"/>
<dbReference type="EMBL" id="CP051428">
    <property type="protein sequence ID" value="QJC51853.1"/>
    <property type="molecule type" value="Genomic_DNA"/>
</dbReference>
<evidence type="ECO:0000313" key="2">
    <source>
        <dbReference type="EMBL" id="QJC51853.1"/>
    </source>
</evidence>
<organism evidence="2 3">
    <name type="scientific">Paenibacillus albicereus</name>
    <dbReference type="NCBI Taxonomy" id="2726185"/>
    <lineage>
        <taxon>Bacteria</taxon>
        <taxon>Bacillati</taxon>
        <taxon>Bacillota</taxon>
        <taxon>Bacilli</taxon>
        <taxon>Bacillales</taxon>
        <taxon>Paenibacillaceae</taxon>
        <taxon>Paenibacillus</taxon>
    </lineage>
</organism>
<keyword evidence="1" id="KW-0472">Membrane</keyword>
<sequence>MDPMTVMWISLIGIGMMVISALMITFARAKTRGILRGALSLIAFVLLVVGFLLGVFSIIA</sequence>
<feature type="transmembrane region" description="Helical" evidence="1">
    <location>
        <begin position="38"/>
        <end position="59"/>
    </location>
</feature>
<feature type="transmembrane region" description="Helical" evidence="1">
    <location>
        <begin position="6"/>
        <end position="26"/>
    </location>
</feature>
<dbReference type="InterPro" id="IPR020076">
    <property type="entry name" value="DUF2768"/>
</dbReference>
<dbReference type="Pfam" id="PF10966">
    <property type="entry name" value="DUF2768"/>
    <property type="match status" value="1"/>
</dbReference>
<evidence type="ECO:0000256" key="1">
    <source>
        <dbReference type="SAM" id="Phobius"/>
    </source>
</evidence>
<name>A0A6H2GWQ1_9BACL</name>
<proteinExistence type="predicted"/>
<protein>
    <submittedName>
        <fullName evidence="2">DUF2768 family protein</fullName>
    </submittedName>
</protein>
<evidence type="ECO:0000313" key="3">
    <source>
        <dbReference type="Proteomes" id="UP000502136"/>
    </source>
</evidence>